<evidence type="ECO:0000313" key="2">
    <source>
        <dbReference type="EnsemblPlants" id="AES81985"/>
    </source>
</evidence>
<reference evidence="1 3" key="1">
    <citation type="journal article" date="2011" name="Nature">
        <title>The Medicago genome provides insight into the evolution of rhizobial symbioses.</title>
        <authorList>
            <person name="Young N.D."/>
            <person name="Debelle F."/>
            <person name="Oldroyd G.E."/>
            <person name="Geurts R."/>
            <person name="Cannon S.B."/>
            <person name="Udvardi M.K."/>
            <person name="Benedito V.A."/>
            <person name="Mayer K.F."/>
            <person name="Gouzy J."/>
            <person name="Schoof H."/>
            <person name="Van de Peer Y."/>
            <person name="Proost S."/>
            <person name="Cook D.R."/>
            <person name="Meyers B.C."/>
            <person name="Spannagl M."/>
            <person name="Cheung F."/>
            <person name="De Mita S."/>
            <person name="Krishnakumar V."/>
            <person name="Gundlach H."/>
            <person name="Zhou S."/>
            <person name="Mudge J."/>
            <person name="Bharti A.K."/>
            <person name="Murray J.D."/>
            <person name="Naoumkina M.A."/>
            <person name="Rosen B."/>
            <person name="Silverstein K.A."/>
            <person name="Tang H."/>
            <person name="Rombauts S."/>
            <person name="Zhao P.X."/>
            <person name="Zhou P."/>
            <person name="Barbe V."/>
            <person name="Bardou P."/>
            <person name="Bechner M."/>
            <person name="Bellec A."/>
            <person name="Berger A."/>
            <person name="Berges H."/>
            <person name="Bidwell S."/>
            <person name="Bisseling T."/>
            <person name="Choisne N."/>
            <person name="Couloux A."/>
            <person name="Denny R."/>
            <person name="Deshpande S."/>
            <person name="Dai X."/>
            <person name="Doyle J.J."/>
            <person name="Dudez A.M."/>
            <person name="Farmer A.D."/>
            <person name="Fouteau S."/>
            <person name="Franken C."/>
            <person name="Gibelin C."/>
            <person name="Gish J."/>
            <person name="Goldstein S."/>
            <person name="Gonzalez A.J."/>
            <person name="Green P.J."/>
            <person name="Hallab A."/>
            <person name="Hartog M."/>
            <person name="Hua A."/>
            <person name="Humphray S.J."/>
            <person name="Jeong D.H."/>
            <person name="Jing Y."/>
            <person name="Jocker A."/>
            <person name="Kenton S.M."/>
            <person name="Kim D.J."/>
            <person name="Klee K."/>
            <person name="Lai H."/>
            <person name="Lang C."/>
            <person name="Lin S."/>
            <person name="Macmil S.L."/>
            <person name="Magdelenat G."/>
            <person name="Matthews L."/>
            <person name="McCorrison J."/>
            <person name="Monaghan E.L."/>
            <person name="Mun J.H."/>
            <person name="Najar F.Z."/>
            <person name="Nicholson C."/>
            <person name="Noirot C."/>
            <person name="O'Bleness M."/>
            <person name="Paule C.R."/>
            <person name="Poulain J."/>
            <person name="Prion F."/>
            <person name="Qin B."/>
            <person name="Qu C."/>
            <person name="Retzel E.F."/>
            <person name="Riddle C."/>
            <person name="Sallet E."/>
            <person name="Samain S."/>
            <person name="Samson N."/>
            <person name="Sanders I."/>
            <person name="Saurat O."/>
            <person name="Scarpelli C."/>
            <person name="Schiex T."/>
            <person name="Segurens B."/>
            <person name="Severin A.J."/>
            <person name="Sherrier D.J."/>
            <person name="Shi R."/>
            <person name="Sims S."/>
            <person name="Singer S.R."/>
            <person name="Sinharoy S."/>
            <person name="Sterck L."/>
            <person name="Viollet A."/>
            <person name="Wang B.B."/>
            <person name="Wang K."/>
            <person name="Wang M."/>
            <person name="Wang X."/>
            <person name="Warfsmann J."/>
            <person name="Weissenbach J."/>
            <person name="White D.D."/>
            <person name="White J.D."/>
            <person name="Wiley G.B."/>
            <person name="Wincker P."/>
            <person name="Xing Y."/>
            <person name="Yang L."/>
            <person name="Yao Z."/>
            <person name="Ying F."/>
            <person name="Zhai J."/>
            <person name="Zhou L."/>
            <person name="Zuber A."/>
            <person name="Denarie J."/>
            <person name="Dixon R.A."/>
            <person name="May G.D."/>
            <person name="Schwartz D.C."/>
            <person name="Rogers J."/>
            <person name="Quetier F."/>
            <person name="Town C.D."/>
            <person name="Roe B.A."/>
        </authorList>
    </citation>
    <scope>NUCLEOTIDE SEQUENCE [LARGE SCALE GENOMIC DNA]</scope>
    <source>
        <strain evidence="1">A17</strain>
        <strain evidence="2 3">cv. Jemalong A17</strain>
    </source>
</reference>
<sequence length="75" mass="8537">MCPSRECNLFQQITLINNEKSEGVVLNSTAVMMSDEMESVTAQDQKKRIFKWGPLITVRAQTRKQHSTMACVIFS</sequence>
<proteinExistence type="predicted"/>
<gene>
    <name evidence="1" type="ordered locus">MTR_7g104030</name>
</gene>
<protein>
    <submittedName>
        <fullName evidence="1 2">Uncharacterized protein</fullName>
    </submittedName>
</protein>
<dbReference type="PaxDb" id="3880-AES81985"/>
<dbReference type="AlphaFoldDB" id="G7L5Y8"/>
<organism evidence="1 3">
    <name type="scientific">Medicago truncatula</name>
    <name type="common">Barrel medic</name>
    <name type="synonym">Medicago tribuloides</name>
    <dbReference type="NCBI Taxonomy" id="3880"/>
    <lineage>
        <taxon>Eukaryota</taxon>
        <taxon>Viridiplantae</taxon>
        <taxon>Streptophyta</taxon>
        <taxon>Embryophyta</taxon>
        <taxon>Tracheophyta</taxon>
        <taxon>Spermatophyta</taxon>
        <taxon>Magnoliopsida</taxon>
        <taxon>eudicotyledons</taxon>
        <taxon>Gunneridae</taxon>
        <taxon>Pentapetalae</taxon>
        <taxon>rosids</taxon>
        <taxon>fabids</taxon>
        <taxon>Fabales</taxon>
        <taxon>Fabaceae</taxon>
        <taxon>Papilionoideae</taxon>
        <taxon>50 kb inversion clade</taxon>
        <taxon>NPAAA clade</taxon>
        <taxon>Hologalegina</taxon>
        <taxon>IRL clade</taxon>
        <taxon>Trifolieae</taxon>
        <taxon>Medicago</taxon>
    </lineage>
</organism>
<name>G7L5Y8_MEDTR</name>
<dbReference type="EnsemblPlants" id="AES81985">
    <property type="protein sequence ID" value="AES81985"/>
    <property type="gene ID" value="MTR_7g104030"/>
</dbReference>
<reference evidence="2" key="3">
    <citation type="submission" date="2015-04" db="UniProtKB">
        <authorList>
            <consortium name="EnsemblPlants"/>
        </authorList>
    </citation>
    <scope>IDENTIFICATION</scope>
    <source>
        <strain evidence="2">cv. Jemalong A17</strain>
    </source>
</reference>
<keyword evidence="3" id="KW-1185">Reference proteome</keyword>
<dbReference type="HOGENOM" id="CLU_2674887_0_0_1"/>
<evidence type="ECO:0000313" key="1">
    <source>
        <dbReference type="EMBL" id="AES81985.1"/>
    </source>
</evidence>
<dbReference type="Proteomes" id="UP000002051">
    <property type="component" value="Unassembled WGS sequence"/>
</dbReference>
<accession>G7L5Y8</accession>
<dbReference type="EMBL" id="CM001223">
    <property type="protein sequence ID" value="AES81985.1"/>
    <property type="molecule type" value="Genomic_DNA"/>
</dbReference>
<reference evidence="1 3" key="2">
    <citation type="journal article" date="2014" name="BMC Genomics">
        <title>An improved genome release (version Mt4.0) for the model legume Medicago truncatula.</title>
        <authorList>
            <person name="Tang H."/>
            <person name="Krishnakumar V."/>
            <person name="Bidwell S."/>
            <person name="Rosen B."/>
            <person name="Chan A."/>
            <person name="Zhou S."/>
            <person name="Gentzbittel L."/>
            <person name="Childs K.L."/>
            <person name="Yandell M."/>
            <person name="Gundlach H."/>
            <person name="Mayer K.F."/>
            <person name="Schwartz D.C."/>
            <person name="Town C.D."/>
        </authorList>
    </citation>
    <scope>GENOME REANNOTATION</scope>
    <source>
        <strain evidence="2 3">cv. Jemalong A17</strain>
    </source>
</reference>
<evidence type="ECO:0000313" key="3">
    <source>
        <dbReference type="Proteomes" id="UP000002051"/>
    </source>
</evidence>